<evidence type="ECO:0000313" key="3">
    <source>
        <dbReference type="Proteomes" id="UP000324832"/>
    </source>
</evidence>
<feature type="region of interest" description="Disordered" evidence="1">
    <location>
        <begin position="22"/>
        <end position="60"/>
    </location>
</feature>
<dbReference type="AlphaFoldDB" id="A0A5E4Q2M8"/>
<evidence type="ECO:0000313" key="2">
    <source>
        <dbReference type="EMBL" id="VVC92537.1"/>
    </source>
</evidence>
<feature type="compositionally biased region" description="Polar residues" evidence="1">
    <location>
        <begin position="51"/>
        <end position="60"/>
    </location>
</feature>
<protein>
    <submittedName>
        <fullName evidence="2">Uncharacterized protein</fullName>
    </submittedName>
</protein>
<feature type="region of interest" description="Disordered" evidence="1">
    <location>
        <begin position="73"/>
        <end position="96"/>
    </location>
</feature>
<dbReference type="EMBL" id="FZQP02001337">
    <property type="protein sequence ID" value="VVC92537.1"/>
    <property type="molecule type" value="Genomic_DNA"/>
</dbReference>
<keyword evidence="3" id="KW-1185">Reference proteome</keyword>
<accession>A0A5E4Q2M8</accession>
<evidence type="ECO:0000256" key="1">
    <source>
        <dbReference type="SAM" id="MobiDB-lite"/>
    </source>
</evidence>
<reference evidence="2 3" key="1">
    <citation type="submission" date="2017-07" db="EMBL/GenBank/DDBJ databases">
        <authorList>
            <person name="Talla V."/>
            <person name="Backstrom N."/>
        </authorList>
    </citation>
    <scope>NUCLEOTIDE SEQUENCE [LARGE SCALE GENOMIC DNA]</scope>
</reference>
<organism evidence="2 3">
    <name type="scientific">Leptidea sinapis</name>
    <dbReference type="NCBI Taxonomy" id="189913"/>
    <lineage>
        <taxon>Eukaryota</taxon>
        <taxon>Metazoa</taxon>
        <taxon>Ecdysozoa</taxon>
        <taxon>Arthropoda</taxon>
        <taxon>Hexapoda</taxon>
        <taxon>Insecta</taxon>
        <taxon>Pterygota</taxon>
        <taxon>Neoptera</taxon>
        <taxon>Endopterygota</taxon>
        <taxon>Lepidoptera</taxon>
        <taxon>Glossata</taxon>
        <taxon>Ditrysia</taxon>
        <taxon>Papilionoidea</taxon>
        <taxon>Pieridae</taxon>
        <taxon>Dismorphiinae</taxon>
        <taxon>Leptidea</taxon>
    </lineage>
</organism>
<feature type="compositionally biased region" description="Polar residues" evidence="1">
    <location>
        <begin position="26"/>
        <end position="37"/>
    </location>
</feature>
<name>A0A5E4Q2M8_9NEOP</name>
<gene>
    <name evidence="2" type="ORF">LSINAPIS_LOCUS4965</name>
</gene>
<sequence>MFVNGVEIINTRLENISIDSGDVSEMDSQSKNSTINSKGKLPVLDIPPSPSIQIKDTDQTPQRIENPWLLRVQNDIPSTPPPKVEKPGGFFPQRIG</sequence>
<dbReference type="Proteomes" id="UP000324832">
    <property type="component" value="Unassembled WGS sequence"/>
</dbReference>
<proteinExistence type="predicted"/>